<dbReference type="Pfam" id="PF00534">
    <property type="entry name" value="Glycos_transf_1"/>
    <property type="match status" value="1"/>
</dbReference>
<reference evidence="3 4" key="1">
    <citation type="submission" date="2019-12" db="EMBL/GenBank/DDBJ databases">
        <title>Spirosoma sp. HMF4905 genome sequencing and assembly.</title>
        <authorList>
            <person name="Kang H."/>
            <person name="Cha I."/>
            <person name="Kim H."/>
            <person name="Joh K."/>
        </authorList>
    </citation>
    <scope>NUCLEOTIDE SEQUENCE [LARGE SCALE GENOMIC DNA]</scope>
    <source>
        <strain evidence="3 4">HMF4905</strain>
    </source>
</reference>
<accession>A0A7K1SPV9</accession>
<dbReference type="EMBL" id="WPIN01000027">
    <property type="protein sequence ID" value="MVM35854.1"/>
    <property type="molecule type" value="Genomic_DNA"/>
</dbReference>
<proteinExistence type="predicted"/>
<evidence type="ECO:0000313" key="3">
    <source>
        <dbReference type="EMBL" id="MVM35854.1"/>
    </source>
</evidence>
<organism evidence="3 4">
    <name type="scientific">Spirosoma arboris</name>
    <dbReference type="NCBI Taxonomy" id="2682092"/>
    <lineage>
        <taxon>Bacteria</taxon>
        <taxon>Pseudomonadati</taxon>
        <taxon>Bacteroidota</taxon>
        <taxon>Cytophagia</taxon>
        <taxon>Cytophagales</taxon>
        <taxon>Cytophagaceae</taxon>
        <taxon>Spirosoma</taxon>
    </lineage>
</organism>
<dbReference type="RefSeq" id="WP_157590654.1">
    <property type="nucleotide sequence ID" value="NZ_WPIN01000027.1"/>
</dbReference>
<dbReference type="GO" id="GO:0009103">
    <property type="term" value="P:lipopolysaccharide biosynthetic process"/>
    <property type="evidence" value="ECO:0007669"/>
    <property type="project" value="TreeGrafter"/>
</dbReference>
<dbReference type="GO" id="GO:0016757">
    <property type="term" value="F:glycosyltransferase activity"/>
    <property type="evidence" value="ECO:0007669"/>
    <property type="project" value="InterPro"/>
</dbReference>
<dbReference type="CDD" id="cd03809">
    <property type="entry name" value="GT4_MtfB-like"/>
    <property type="match status" value="1"/>
</dbReference>
<comment type="caution">
    <text evidence="3">The sequence shown here is derived from an EMBL/GenBank/DDBJ whole genome shotgun (WGS) entry which is preliminary data.</text>
</comment>
<feature type="domain" description="Glycosyl transferase family 1" evidence="2">
    <location>
        <begin position="187"/>
        <end position="327"/>
    </location>
</feature>
<dbReference type="Gene3D" id="3.40.50.2000">
    <property type="entry name" value="Glycogen Phosphorylase B"/>
    <property type="match status" value="2"/>
</dbReference>
<keyword evidence="4" id="KW-1185">Reference proteome</keyword>
<dbReference type="PANTHER" id="PTHR46401:SF2">
    <property type="entry name" value="GLYCOSYLTRANSFERASE WBBK-RELATED"/>
    <property type="match status" value="1"/>
</dbReference>
<dbReference type="SUPFAM" id="SSF53756">
    <property type="entry name" value="UDP-Glycosyltransferase/glycogen phosphorylase"/>
    <property type="match status" value="1"/>
</dbReference>
<dbReference type="AlphaFoldDB" id="A0A7K1SPV9"/>
<evidence type="ECO:0000313" key="4">
    <source>
        <dbReference type="Proteomes" id="UP000436006"/>
    </source>
</evidence>
<gene>
    <name evidence="3" type="ORF">GO755_37910</name>
</gene>
<name>A0A7K1SPV9_9BACT</name>
<protein>
    <submittedName>
        <fullName evidence="3">Glycosyltransferase</fullName>
    </submittedName>
</protein>
<dbReference type="Proteomes" id="UP000436006">
    <property type="component" value="Unassembled WGS sequence"/>
</dbReference>
<evidence type="ECO:0000259" key="2">
    <source>
        <dbReference type="Pfam" id="PF00534"/>
    </source>
</evidence>
<dbReference type="PANTHER" id="PTHR46401">
    <property type="entry name" value="GLYCOSYLTRANSFERASE WBBK-RELATED"/>
    <property type="match status" value="1"/>
</dbReference>
<keyword evidence="1 3" id="KW-0808">Transferase</keyword>
<dbReference type="InterPro" id="IPR001296">
    <property type="entry name" value="Glyco_trans_1"/>
</dbReference>
<sequence length="368" mass="41493">MPALFIDAERLRDLNSGLGQVCLHLGHELVHQRPDGREGEPWNLTFLVPKGKSGVFGDSVNYIEASWRRKLWIPGQYDVWHCLHQDSVYLPRPSQSAKLMLTIYDLNFLERADYSAAKKARRVAQLQRKINRASLLTAGSAFTASVVKEHLHIPKTLPLKVVYTGVAVNPNNTPDKLPADSPIAQFTQSSFFLFVGVIHPKKNVHTLLPLLEAFPDYRLVLAGPDRHPYAQHIREQAEKLGVADRLLMPGAVDEATKLWLYAHCEAFLFPSLTEGFGLPVAEAMTFGKPVFISNLTSLPEVGGNEAYYFENFEPENMAKVLHDGLHDFGQNPLREDRLRRRAAGFSWPSVAKEYWALYKELADGKRIL</sequence>
<evidence type="ECO:0000256" key="1">
    <source>
        <dbReference type="ARBA" id="ARBA00022679"/>
    </source>
</evidence>